<name>A0A919NR98_9ACTN</name>
<evidence type="ECO:0000313" key="3">
    <source>
        <dbReference type="Proteomes" id="UP000623608"/>
    </source>
</evidence>
<dbReference type="EMBL" id="BOMY01000034">
    <property type="protein sequence ID" value="GIF22367.1"/>
    <property type="molecule type" value="Genomic_DNA"/>
</dbReference>
<organism evidence="2 3">
    <name type="scientific">Paractinoplanes tereljensis</name>
    <dbReference type="NCBI Taxonomy" id="571912"/>
    <lineage>
        <taxon>Bacteria</taxon>
        <taxon>Bacillati</taxon>
        <taxon>Actinomycetota</taxon>
        <taxon>Actinomycetes</taxon>
        <taxon>Micromonosporales</taxon>
        <taxon>Micromonosporaceae</taxon>
        <taxon>Paractinoplanes</taxon>
    </lineage>
</organism>
<proteinExistence type="predicted"/>
<dbReference type="InterPro" id="IPR024344">
    <property type="entry name" value="MDMPI_metal-binding"/>
</dbReference>
<dbReference type="AlphaFoldDB" id="A0A919NR98"/>
<dbReference type="Gene3D" id="1.20.120.450">
    <property type="entry name" value="dinb family like domain"/>
    <property type="match status" value="1"/>
</dbReference>
<keyword evidence="3" id="KW-1185">Reference proteome</keyword>
<evidence type="ECO:0000259" key="1">
    <source>
        <dbReference type="Pfam" id="PF11716"/>
    </source>
</evidence>
<dbReference type="Proteomes" id="UP000623608">
    <property type="component" value="Unassembled WGS sequence"/>
</dbReference>
<evidence type="ECO:0000313" key="2">
    <source>
        <dbReference type="EMBL" id="GIF22367.1"/>
    </source>
</evidence>
<gene>
    <name evidence="2" type="ORF">Ate02nite_50970</name>
</gene>
<feature type="domain" description="Mycothiol-dependent maleylpyruvate isomerase metal-binding" evidence="1">
    <location>
        <begin position="12"/>
        <end position="159"/>
    </location>
</feature>
<dbReference type="Pfam" id="PF11716">
    <property type="entry name" value="MDMPI_N"/>
    <property type="match status" value="1"/>
</dbReference>
<dbReference type="SUPFAM" id="SSF109854">
    <property type="entry name" value="DinB/YfiT-like putative metalloenzymes"/>
    <property type="match status" value="1"/>
</dbReference>
<dbReference type="GO" id="GO:0046872">
    <property type="term" value="F:metal ion binding"/>
    <property type="evidence" value="ECO:0007669"/>
    <property type="project" value="InterPro"/>
</dbReference>
<sequence length="212" mass="21933">MGGMDFRRTYRSAAVAYVDLVSRVPAGRWDEPALGDWTLRELVGHTVSSALRQVPGVLGTPAEVVAVASAEDYWALARSVPAETYAAAVAASGDDARATGLMLGDDLLDAVREMAGRATQAVASAGDDDVVTTAAGGMLVRQWLPTRTFELVVHGMDLAGAIGVPHGMGPEALAEATSQAARVAVAVGDGETVLRALTGRGELTAKFSVLRT</sequence>
<comment type="caution">
    <text evidence="2">The sequence shown here is derived from an EMBL/GenBank/DDBJ whole genome shotgun (WGS) entry which is preliminary data.</text>
</comment>
<dbReference type="InterPro" id="IPR034660">
    <property type="entry name" value="DinB/YfiT-like"/>
</dbReference>
<reference evidence="2" key="1">
    <citation type="submission" date="2021-01" db="EMBL/GenBank/DDBJ databases">
        <title>Whole genome shotgun sequence of Actinoplanes tereljensis NBRC 105297.</title>
        <authorList>
            <person name="Komaki H."/>
            <person name="Tamura T."/>
        </authorList>
    </citation>
    <scope>NUCLEOTIDE SEQUENCE</scope>
    <source>
        <strain evidence="2">NBRC 105297</strain>
    </source>
</reference>
<accession>A0A919NR98</accession>
<protein>
    <recommendedName>
        <fullName evidence="1">Mycothiol-dependent maleylpyruvate isomerase metal-binding domain-containing protein</fullName>
    </recommendedName>
</protein>